<dbReference type="NCBIfam" id="TIGR02122">
    <property type="entry name" value="TRAP_TAXI"/>
    <property type="match status" value="1"/>
</dbReference>
<dbReference type="Gene3D" id="3.40.190.10">
    <property type="entry name" value="Periplasmic binding protein-like II"/>
    <property type="match status" value="2"/>
</dbReference>
<evidence type="ECO:0000313" key="3">
    <source>
        <dbReference type="Proteomes" id="UP000215405"/>
    </source>
</evidence>
<dbReference type="RefSeq" id="WP_094075413.1">
    <property type="nucleotide sequence ID" value="NZ_NBYO01000001.1"/>
</dbReference>
<dbReference type="PANTHER" id="PTHR42941">
    <property type="entry name" value="SLL1037 PROTEIN"/>
    <property type="match status" value="1"/>
</dbReference>
<dbReference type="InterPro" id="IPR011852">
    <property type="entry name" value="TRAP_TAXI"/>
</dbReference>
<dbReference type="AlphaFoldDB" id="A0A231UZV1"/>
<reference evidence="3" key="1">
    <citation type="journal article" date="2017" name="Int. J. Syst. Evol. Microbiol.">
        <title>Notoacmeibacter marinus gen. nov., sp. nov., isolated from the gut of a limpet and proposal of Notoacmeibacteraceae fam. nov. in the order Rhizobiales of the class Alphaproteobacteria.</title>
        <authorList>
            <person name="Huang Z."/>
            <person name="Guo F."/>
            <person name="Lai Q."/>
        </authorList>
    </citation>
    <scope>NUCLEOTIDE SEQUENCE [LARGE SCALE GENOMIC DNA]</scope>
    <source>
        <strain evidence="3">XMTR2A4</strain>
    </source>
</reference>
<organism evidence="2 3">
    <name type="scientific">Notoacmeibacter marinus</name>
    <dbReference type="NCBI Taxonomy" id="1876515"/>
    <lineage>
        <taxon>Bacteria</taxon>
        <taxon>Pseudomonadati</taxon>
        <taxon>Pseudomonadota</taxon>
        <taxon>Alphaproteobacteria</taxon>
        <taxon>Hyphomicrobiales</taxon>
        <taxon>Notoacmeibacteraceae</taxon>
        <taxon>Notoacmeibacter</taxon>
    </lineage>
</organism>
<protein>
    <submittedName>
        <fullName evidence="2">Immunogenic protein</fullName>
    </submittedName>
</protein>
<feature type="signal peptide" evidence="1">
    <location>
        <begin position="1"/>
        <end position="29"/>
    </location>
</feature>
<dbReference type="PANTHER" id="PTHR42941:SF1">
    <property type="entry name" value="SLL1037 PROTEIN"/>
    <property type="match status" value="1"/>
</dbReference>
<evidence type="ECO:0000256" key="1">
    <source>
        <dbReference type="SAM" id="SignalP"/>
    </source>
</evidence>
<comment type="caution">
    <text evidence="2">The sequence shown here is derived from an EMBL/GenBank/DDBJ whole genome shotgun (WGS) entry which is preliminary data.</text>
</comment>
<keyword evidence="1" id="KW-0732">Signal</keyword>
<accession>A0A231UZV1</accession>
<sequence length="342" mass="36328">MRVRWNGTGLLAAISAFIVALVPAPPAAAQDDMLFFRIATAGRTGTYFPIGGLVSTAISAPPGSRSCEEGGACGVPDLVATALTSNGSVANVNAIGFGLVESGFSQSDVAYWAQTGTGPFLGKKPIENLRAIANLYPESLHLVTARDAGIASVTDLQGKRVSLDEPGSGTLVEARIVLNAYELDERDLDTEYLAPDKAAEKLANGELDAFFFVSGYPAEGIQQLAARFPIRLVPVGGAPAQEVIRQNRFFSEHVIPAGSYEGQEDDIETLSVGALWLTSAEQPDELIYGVTEALWNDASRKLLDEGHAKGRLIVTDTALDNIAIPLHPGAERYYRETGLLPK</sequence>
<dbReference type="Proteomes" id="UP000215405">
    <property type="component" value="Unassembled WGS sequence"/>
</dbReference>
<keyword evidence="3" id="KW-1185">Reference proteome</keyword>
<name>A0A231UZV1_9HYPH</name>
<dbReference type="Pfam" id="PF16868">
    <property type="entry name" value="NMT1_3"/>
    <property type="match status" value="1"/>
</dbReference>
<evidence type="ECO:0000313" key="2">
    <source>
        <dbReference type="EMBL" id="OXT01442.1"/>
    </source>
</evidence>
<dbReference type="CDD" id="cd13520">
    <property type="entry name" value="PBP2_TAXI_TRAP"/>
    <property type="match status" value="1"/>
</dbReference>
<gene>
    <name evidence="2" type="ORF">B7H23_00160</name>
</gene>
<proteinExistence type="predicted"/>
<dbReference type="EMBL" id="NBYO01000001">
    <property type="protein sequence ID" value="OXT01442.1"/>
    <property type="molecule type" value="Genomic_DNA"/>
</dbReference>
<dbReference type="SUPFAM" id="SSF53850">
    <property type="entry name" value="Periplasmic binding protein-like II"/>
    <property type="match status" value="1"/>
</dbReference>
<feature type="chain" id="PRO_5012330606" evidence="1">
    <location>
        <begin position="30"/>
        <end position="342"/>
    </location>
</feature>